<dbReference type="PROSITE" id="PS51519">
    <property type="entry name" value="RWP_RK"/>
    <property type="match status" value="1"/>
</dbReference>
<evidence type="ECO:0000256" key="2">
    <source>
        <dbReference type="ARBA" id="ARBA00023125"/>
    </source>
</evidence>
<proteinExistence type="predicted"/>
<evidence type="ECO:0000256" key="1">
    <source>
        <dbReference type="ARBA" id="ARBA00023015"/>
    </source>
</evidence>
<dbReference type="InterPro" id="IPR000270">
    <property type="entry name" value="PB1_dom"/>
</dbReference>
<dbReference type="AlphaFoldDB" id="A0A9P1EHJ3"/>
<organism evidence="8 9">
    <name type="scientific">Cuscuta europaea</name>
    <name type="common">European dodder</name>
    <dbReference type="NCBI Taxonomy" id="41803"/>
    <lineage>
        <taxon>Eukaryota</taxon>
        <taxon>Viridiplantae</taxon>
        <taxon>Streptophyta</taxon>
        <taxon>Embryophyta</taxon>
        <taxon>Tracheophyta</taxon>
        <taxon>Spermatophyta</taxon>
        <taxon>Magnoliopsida</taxon>
        <taxon>eudicotyledons</taxon>
        <taxon>Gunneridae</taxon>
        <taxon>Pentapetalae</taxon>
        <taxon>asterids</taxon>
        <taxon>lamiids</taxon>
        <taxon>Solanales</taxon>
        <taxon>Convolvulaceae</taxon>
        <taxon>Cuscuteae</taxon>
        <taxon>Cuscuta</taxon>
        <taxon>Cuscuta subgen. Cuscuta</taxon>
    </lineage>
</organism>
<protein>
    <submittedName>
        <fullName evidence="8">Uncharacterized protein</fullName>
    </submittedName>
</protein>
<dbReference type="Gene3D" id="3.10.20.90">
    <property type="entry name" value="Phosphatidylinositol 3-kinase Catalytic Subunit, Chain A, domain 1"/>
    <property type="match status" value="1"/>
</dbReference>
<sequence length="957" mass="105025">MEGDKALLDGTKCSIADDSFNATAVDFLNFDAYAGWCNSPVTMDQTFASYSFSPHTPVGCAPFDGLNYPEQNTGAFSMMDAADITESIDDEGDEMIFQQNDQLHSSISSIDVIGNTWRIQGQQTAIEDLGNPMIPKPPSEPLPVRMLTALGLFKESSPGGGILAQVWFPVKRDDKYLLSTHEQPYLLDHALAGYREVSRNFTFDAVTKPGSSPGLPGRVFSSRIPEWTSNIAYYREAEYLRIHHAVNHDIRGCIALPVFEDDPSEKPCCAVLEVITMKEKPDFDSEIEKVCRALQAVNLRSIASPRLYPQCLSTSQKSALAEITDVLRGVCHAHRLPLALTWIPCIYTGGDSDEIRRVRCKGCSSDSIEKSILCIESSASYVSDKEMLGFVHACMEHYLEEGQGIAGKALQSNHPFFYPDVKEYHISEYPLVHHARKFGLNAAVAIRLCSTLTGNDDYILEFFLPLDMKGSTEQQLLLNNLPCTMQRICKTLRTVSDVELRNGEGSKFGPGNASSPNIPPITLSRCSRHSLLDSTLDRTDEVHLNVSTSESPGMGPNSAQQEKTGSRRLMEKKRSTAEKHVSMSVLQQHFSGSLKDAARAIGVCPTTLKRICRQHGISRWPSRKINKVNRSLKKIQTVLESVQGVEGGLKFDPSSGGLMAAGSILKDFGTPKGVLFPCKEVSTTEKDSRVLPDASSPASCIGDGSPVIKMEAGPIMEGSKLHASNILSPSSCQGEHRSTIPLSECCHDSKLTVPQDANLNTIAWTGLGNASLDSLFIREKSKCKWSKEPSSIGLCNESQTEMMQIVSKEHNQLASSSMTDSSNGSGPMMNGCCSSSQSFGEQKHWKAEVNCGDSGSRITVKATYKEDTVRFKFESSAGCSRIYEEVGRRFGLQSGTFQLKYLDDEEEWVMLVSDADLRECMEIMDYQGTHCVRFLVRDSSCAMASSGSSNCFLETAS</sequence>
<keyword evidence="4" id="KW-0539">Nucleus</keyword>
<comment type="caution">
    <text evidence="8">The sequence shown here is derived from an EMBL/GenBank/DDBJ whole genome shotgun (WGS) entry which is preliminary data.</text>
</comment>
<feature type="compositionally biased region" description="Polar residues" evidence="5">
    <location>
        <begin position="546"/>
        <end position="563"/>
    </location>
</feature>
<dbReference type="PROSITE" id="PS51745">
    <property type="entry name" value="PB1"/>
    <property type="match status" value="1"/>
</dbReference>
<keyword evidence="1" id="KW-0805">Transcription regulation</keyword>
<evidence type="ECO:0000256" key="3">
    <source>
        <dbReference type="ARBA" id="ARBA00023163"/>
    </source>
</evidence>
<dbReference type="GO" id="GO:0003700">
    <property type="term" value="F:DNA-binding transcription factor activity"/>
    <property type="evidence" value="ECO:0007669"/>
    <property type="project" value="InterPro"/>
</dbReference>
<dbReference type="Pfam" id="PF02042">
    <property type="entry name" value="RWP-RK"/>
    <property type="match status" value="1"/>
</dbReference>
<gene>
    <name evidence="8" type="ORF">CEURO_LOCUS17591</name>
</gene>
<evidence type="ECO:0000256" key="4">
    <source>
        <dbReference type="ARBA" id="ARBA00023242"/>
    </source>
</evidence>
<keyword evidence="9" id="KW-1185">Reference proteome</keyword>
<feature type="domain" description="PB1" evidence="7">
    <location>
        <begin position="857"/>
        <end position="939"/>
    </location>
</feature>
<dbReference type="GO" id="GO:0003677">
    <property type="term" value="F:DNA binding"/>
    <property type="evidence" value="ECO:0007669"/>
    <property type="project" value="UniProtKB-KW"/>
</dbReference>
<feature type="domain" description="RWP-RK" evidence="6">
    <location>
        <begin position="560"/>
        <end position="648"/>
    </location>
</feature>
<evidence type="ECO:0000256" key="5">
    <source>
        <dbReference type="SAM" id="MobiDB-lite"/>
    </source>
</evidence>
<dbReference type="InterPro" id="IPR003035">
    <property type="entry name" value="RWP-RK_dom"/>
</dbReference>
<dbReference type="InterPro" id="IPR053793">
    <property type="entry name" value="PB1-like"/>
</dbReference>
<dbReference type="EMBL" id="CAMAPE010000050">
    <property type="protein sequence ID" value="CAH9107038.1"/>
    <property type="molecule type" value="Genomic_DNA"/>
</dbReference>
<name>A0A9P1EHJ3_CUSEU</name>
<dbReference type="OrthoDB" id="6270329at2759"/>
<dbReference type="PANTHER" id="PTHR32002">
    <property type="entry name" value="PROTEIN NLP8"/>
    <property type="match status" value="1"/>
</dbReference>
<evidence type="ECO:0000313" key="9">
    <source>
        <dbReference type="Proteomes" id="UP001152484"/>
    </source>
</evidence>
<reference evidence="8" key="1">
    <citation type="submission" date="2022-07" db="EMBL/GenBank/DDBJ databases">
        <authorList>
            <person name="Macas J."/>
            <person name="Novak P."/>
            <person name="Neumann P."/>
        </authorList>
    </citation>
    <scope>NUCLEOTIDE SEQUENCE</scope>
</reference>
<dbReference type="SMART" id="SM00666">
    <property type="entry name" value="PB1"/>
    <property type="match status" value="1"/>
</dbReference>
<feature type="region of interest" description="Disordered" evidence="5">
    <location>
        <begin position="546"/>
        <end position="568"/>
    </location>
</feature>
<evidence type="ECO:0000259" key="6">
    <source>
        <dbReference type="PROSITE" id="PS51519"/>
    </source>
</evidence>
<dbReference type="SUPFAM" id="SSF54277">
    <property type="entry name" value="CAD &amp; PB1 domains"/>
    <property type="match status" value="1"/>
</dbReference>
<dbReference type="InterPro" id="IPR045012">
    <property type="entry name" value="NLP"/>
</dbReference>
<keyword evidence="3" id="KW-0804">Transcription</keyword>
<dbReference type="Proteomes" id="UP001152484">
    <property type="component" value="Unassembled WGS sequence"/>
</dbReference>
<dbReference type="Pfam" id="PF22922">
    <property type="entry name" value="GAF_NLP"/>
    <property type="match status" value="1"/>
</dbReference>
<dbReference type="InterPro" id="IPR055081">
    <property type="entry name" value="NLP1-9_GAF"/>
</dbReference>
<keyword evidence="2" id="KW-0238">DNA-binding</keyword>
<evidence type="ECO:0000313" key="8">
    <source>
        <dbReference type="EMBL" id="CAH9107038.1"/>
    </source>
</evidence>
<dbReference type="Pfam" id="PF00564">
    <property type="entry name" value="PB1"/>
    <property type="match status" value="1"/>
</dbReference>
<dbReference type="PANTHER" id="PTHR32002:SF41">
    <property type="entry name" value="PROTEIN NLP8"/>
    <property type="match status" value="1"/>
</dbReference>
<evidence type="ECO:0000259" key="7">
    <source>
        <dbReference type="PROSITE" id="PS51745"/>
    </source>
</evidence>
<accession>A0A9P1EHJ3</accession>